<dbReference type="AlphaFoldDB" id="A0AAU9EKQ1"/>
<dbReference type="PANTHER" id="PTHR33175:SF5">
    <property type="entry name" value="INTEGRATION HOST FACTOR SUBUNIT BETA"/>
    <property type="match status" value="1"/>
</dbReference>
<dbReference type="InterPro" id="IPR000119">
    <property type="entry name" value="Hist_DNA-bd"/>
</dbReference>
<protein>
    <submittedName>
        <fullName evidence="4">Integration host factor subunit beta</fullName>
    </submittedName>
</protein>
<dbReference type="CDD" id="cd13836">
    <property type="entry name" value="IHF_B"/>
    <property type="match status" value="1"/>
</dbReference>
<dbReference type="EMBL" id="AP028679">
    <property type="protein sequence ID" value="BEQ15154.1"/>
    <property type="molecule type" value="Genomic_DNA"/>
</dbReference>
<dbReference type="PANTHER" id="PTHR33175">
    <property type="entry name" value="DNA-BINDING PROTEIN HU"/>
    <property type="match status" value="1"/>
</dbReference>
<keyword evidence="2" id="KW-0238">DNA-binding</keyword>
<accession>A0AAU9EKQ1</accession>
<gene>
    <name evidence="4" type="ORF">FAK_22200</name>
</gene>
<evidence type="ECO:0000256" key="1">
    <source>
        <dbReference type="ARBA" id="ARBA00010529"/>
    </source>
</evidence>
<dbReference type="SMART" id="SM00411">
    <property type="entry name" value="BHL"/>
    <property type="match status" value="1"/>
</dbReference>
<dbReference type="KEGG" id="dmp:FAK_22200"/>
<evidence type="ECO:0000256" key="2">
    <source>
        <dbReference type="ARBA" id="ARBA00023125"/>
    </source>
</evidence>
<dbReference type="SUPFAM" id="SSF47729">
    <property type="entry name" value="IHF-like DNA-binding proteins"/>
    <property type="match status" value="1"/>
</dbReference>
<evidence type="ECO:0000313" key="4">
    <source>
        <dbReference type="EMBL" id="BEQ15154.1"/>
    </source>
</evidence>
<comment type="similarity">
    <text evidence="1 3">Belongs to the bacterial histone-like protein family.</text>
</comment>
<dbReference type="Gene3D" id="4.10.520.10">
    <property type="entry name" value="IHF-like DNA-binding proteins"/>
    <property type="match status" value="1"/>
</dbReference>
<organism evidence="4 5">
    <name type="scientific">Desulfoferula mesophila</name>
    <dbReference type="NCBI Taxonomy" id="3058419"/>
    <lineage>
        <taxon>Bacteria</taxon>
        <taxon>Pseudomonadati</taxon>
        <taxon>Thermodesulfobacteriota</taxon>
        <taxon>Desulfarculia</taxon>
        <taxon>Desulfarculales</taxon>
        <taxon>Desulfarculaceae</taxon>
        <taxon>Desulfoferula</taxon>
    </lineage>
</organism>
<keyword evidence="5" id="KW-1185">Reference proteome</keyword>
<dbReference type="GO" id="GO:0030527">
    <property type="term" value="F:structural constituent of chromatin"/>
    <property type="evidence" value="ECO:0007669"/>
    <property type="project" value="InterPro"/>
</dbReference>
<reference evidence="5" key="1">
    <citation type="journal article" date="2023" name="Arch. Microbiol.">
        <title>Desulfoferula mesophilus gen. nov. sp. nov., a mesophilic sulfate-reducing bacterium isolated from a brackish lake sediment.</title>
        <authorList>
            <person name="Watanabe T."/>
            <person name="Yabe T."/>
            <person name="Tsuji J.M."/>
            <person name="Fukui M."/>
        </authorList>
    </citation>
    <scope>NUCLEOTIDE SEQUENCE [LARGE SCALE GENOMIC DNA]</scope>
    <source>
        <strain evidence="5">12FAK</strain>
    </source>
</reference>
<evidence type="ECO:0000256" key="3">
    <source>
        <dbReference type="RuleBase" id="RU003939"/>
    </source>
</evidence>
<sequence length="76" mass="8638">MNKSDLIRMLAEKEDLTLKNAESAVNTIFKSIEQALAQGDRVEIRGFGYFQVKNYEEYDGWDRKTGGCCVIPGIDF</sequence>
<dbReference type="RefSeq" id="WP_338599181.1">
    <property type="nucleotide sequence ID" value="NZ_AP028679.1"/>
</dbReference>
<name>A0AAU9EKQ1_9BACT</name>
<dbReference type="Pfam" id="PF00216">
    <property type="entry name" value="Bac_DNA_binding"/>
    <property type="match status" value="1"/>
</dbReference>
<dbReference type="InterPro" id="IPR010992">
    <property type="entry name" value="IHF-like_DNA-bd_dom_sf"/>
</dbReference>
<proteinExistence type="inferred from homology"/>
<evidence type="ECO:0000313" key="5">
    <source>
        <dbReference type="Proteomes" id="UP001366166"/>
    </source>
</evidence>
<dbReference type="GO" id="GO:0005829">
    <property type="term" value="C:cytosol"/>
    <property type="evidence" value="ECO:0007669"/>
    <property type="project" value="TreeGrafter"/>
</dbReference>
<dbReference type="Proteomes" id="UP001366166">
    <property type="component" value="Chromosome"/>
</dbReference>
<dbReference type="GO" id="GO:0003677">
    <property type="term" value="F:DNA binding"/>
    <property type="evidence" value="ECO:0007669"/>
    <property type="project" value="UniProtKB-KW"/>
</dbReference>